<feature type="compositionally biased region" description="Acidic residues" evidence="1">
    <location>
        <begin position="592"/>
        <end position="612"/>
    </location>
</feature>
<evidence type="ECO:0000313" key="4">
    <source>
        <dbReference type="RefSeq" id="XP_052122519.1"/>
    </source>
</evidence>
<name>A0A9C6U7D9_FRAOC</name>
<organism evidence="3 4">
    <name type="scientific">Frankliniella occidentalis</name>
    <name type="common">Western flower thrips</name>
    <name type="synonym">Euthrips occidentalis</name>
    <dbReference type="NCBI Taxonomy" id="133901"/>
    <lineage>
        <taxon>Eukaryota</taxon>
        <taxon>Metazoa</taxon>
        <taxon>Ecdysozoa</taxon>
        <taxon>Arthropoda</taxon>
        <taxon>Hexapoda</taxon>
        <taxon>Insecta</taxon>
        <taxon>Pterygota</taxon>
        <taxon>Neoptera</taxon>
        <taxon>Paraneoptera</taxon>
        <taxon>Thysanoptera</taxon>
        <taxon>Terebrantia</taxon>
        <taxon>Thripoidea</taxon>
        <taxon>Thripidae</taxon>
        <taxon>Frankliniella</taxon>
    </lineage>
</organism>
<dbReference type="PANTHER" id="PTHR10773:SF19">
    <property type="match status" value="1"/>
</dbReference>
<evidence type="ECO:0000256" key="1">
    <source>
        <dbReference type="SAM" id="MobiDB-lite"/>
    </source>
</evidence>
<protein>
    <submittedName>
        <fullName evidence="4">Uncharacterized protein LOC127749229</fullName>
    </submittedName>
</protein>
<dbReference type="InterPro" id="IPR057191">
    <property type="entry name" value="DUF7869"/>
</dbReference>
<feature type="region of interest" description="Disordered" evidence="1">
    <location>
        <begin position="544"/>
        <end position="630"/>
    </location>
</feature>
<feature type="compositionally biased region" description="Basic and acidic residues" evidence="1">
    <location>
        <begin position="613"/>
        <end position="622"/>
    </location>
</feature>
<feature type="compositionally biased region" description="Acidic residues" evidence="1">
    <location>
        <begin position="544"/>
        <end position="577"/>
    </location>
</feature>
<evidence type="ECO:0000313" key="3">
    <source>
        <dbReference type="Proteomes" id="UP000504606"/>
    </source>
</evidence>
<accession>A0A9C6U7D9</accession>
<dbReference type="OrthoDB" id="6136790at2759"/>
<keyword evidence="3" id="KW-1185">Reference proteome</keyword>
<gene>
    <name evidence="4" type="primary">LOC127749229</name>
</gene>
<dbReference type="PANTHER" id="PTHR10773">
    <property type="entry name" value="DNA-DIRECTED RNA POLYMERASES I, II, AND III SUBUNIT RPABC2"/>
    <property type="match status" value="1"/>
</dbReference>
<dbReference type="GeneID" id="127749229"/>
<evidence type="ECO:0000259" key="2">
    <source>
        <dbReference type="Pfam" id="PF25273"/>
    </source>
</evidence>
<dbReference type="AlphaFoldDB" id="A0A9C6U7D9"/>
<dbReference type="KEGG" id="foc:127749229"/>
<dbReference type="Proteomes" id="UP000504606">
    <property type="component" value="Unplaced"/>
</dbReference>
<feature type="domain" description="DUF7869" evidence="2">
    <location>
        <begin position="294"/>
        <end position="414"/>
    </location>
</feature>
<reference evidence="4" key="1">
    <citation type="submission" date="2025-08" db="UniProtKB">
        <authorList>
            <consortium name="RefSeq"/>
        </authorList>
    </citation>
    <scope>IDENTIFICATION</scope>
    <source>
        <tissue evidence="4">Whole organism</tissue>
    </source>
</reference>
<sequence>MGGPCEDCRFKCPTKVNEEDRQKIFSSFWAMGDHTRQQDYIKDHILRKDPAVHFPDSKHKQNTIKYFFVIDGKMTFVCKTMFLQTFSISEAWTKTVVKKLKAGNGHVISPDMRGRHNKVAPEVHQKNTENVEEHIKLFKAVPSHFCRAKSQRKYLPTTLNISKMYRLYRVWMSKVKPNDQVKAETFYRSVFNTKFNLGFHKPKKDMCDMCSVFDLCNAAQKAKLQEKFDMHLKHKNDAKVARKADREYAQEKKDTVCYAIYDLQKTLCVPNLDIGEVYYKRKLSMYNFTIYNVIEHQGFCYTWNESEARKGANEIATSVLLFIEMMANRGVKEIIFWSDNCSGQNKNKYLFSMYTHACAKYKIKIIHRYMEKGHTMNEADSMHARIERFSKFKSVYEPFDWIDIIKNCKVNGNKYELTEVGGQILDFHPLADKYQKWTHQKAKWRSVREIIIDSETPGKVMLRHDLGNPQQMEIKITCKVGRPINLNSFKFQHAYNSPLELDKNKLKDLASMCNDLIIPSNKHAFYLGLVNFPDLSNPLALMDESEDEGNVEDVGNDNNEDFNWETDSENEESDYEEQLQNLQRPRGRQEILSEESDNESENVDDVDGNDEAEQGKENKANESDNFEYNL</sequence>
<dbReference type="RefSeq" id="XP_052122519.1">
    <property type="nucleotide sequence ID" value="XM_052266559.1"/>
</dbReference>
<proteinExistence type="predicted"/>
<dbReference type="Pfam" id="PF25273">
    <property type="entry name" value="DUF7869"/>
    <property type="match status" value="1"/>
</dbReference>